<proteinExistence type="predicted"/>
<dbReference type="EMBL" id="SUMD01000001">
    <property type="protein sequence ID" value="TJZ81306.1"/>
    <property type="molecule type" value="Genomic_DNA"/>
</dbReference>
<feature type="transmembrane region" description="Helical" evidence="9">
    <location>
        <begin position="43"/>
        <end position="64"/>
    </location>
</feature>
<comment type="caution">
    <text evidence="11">The sequence shown here is derived from an EMBL/GenBank/DDBJ whole genome shotgun (WGS) entry which is preliminary data.</text>
</comment>
<keyword evidence="6 11" id="KW-0418">Kinase</keyword>
<reference evidence="11 12" key="1">
    <citation type="submission" date="2019-04" db="EMBL/GenBank/DDBJ databases">
        <title>Rhodococcus oryzae sp. nov., a novel actinomycete isolated from rhizosphere soil of rice (Oryza sativa L.).</title>
        <authorList>
            <person name="Li C."/>
        </authorList>
    </citation>
    <scope>NUCLEOTIDE SEQUENCE [LARGE SCALE GENOMIC DNA]</scope>
    <source>
        <strain evidence="11 12">NEAU-CX67</strain>
    </source>
</reference>
<feature type="transmembrane region" description="Helical" evidence="9">
    <location>
        <begin position="167"/>
        <end position="186"/>
    </location>
</feature>
<keyword evidence="8" id="KW-0902">Two-component regulatory system</keyword>
<evidence type="ECO:0000256" key="8">
    <source>
        <dbReference type="ARBA" id="ARBA00023012"/>
    </source>
</evidence>
<keyword evidence="5" id="KW-0547">Nucleotide-binding</keyword>
<dbReference type="InterPro" id="IPR036890">
    <property type="entry name" value="HATPase_C_sf"/>
</dbReference>
<dbReference type="CDD" id="cd16917">
    <property type="entry name" value="HATPase_UhpB-NarQ-NarX-like"/>
    <property type="match status" value="1"/>
</dbReference>
<name>A0ABY2RQG8_9NOCA</name>
<evidence type="ECO:0000313" key="11">
    <source>
        <dbReference type="EMBL" id="TJZ81306.1"/>
    </source>
</evidence>
<feature type="domain" description="Signal transduction histidine kinase subgroup 3 dimerisation and phosphoacceptor" evidence="10">
    <location>
        <begin position="211"/>
        <end position="276"/>
    </location>
</feature>
<dbReference type="SUPFAM" id="SSF55874">
    <property type="entry name" value="ATPase domain of HSP90 chaperone/DNA topoisomerase II/histidine kinase"/>
    <property type="match status" value="1"/>
</dbReference>
<evidence type="ECO:0000256" key="1">
    <source>
        <dbReference type="ARBA" id="ARBA00000085"/>
    </source>
</evidence>
<dbReference type="PANTHER" id="PTHR24421">
    <property type="entry name" value="NITRATE/NITRITE SENSOR PROTEIN NARX-RELATED"/>
    <property type="match status" value="1"/>
</dbReference>
<organism evidence="11 12">
    <name type="scientific">Rhodococcus oryzae</name>
    <dbReference type="NCBI Taxonomy" id="2571143"/>
    <lineage>
        <taxon>Bacteria</taxon>
        <taxon>Bacillati</taxon>
        <taxon>Actinomycetota</taxon>
        <taxon>Actinomycetes</taxon>
        <taxon>Mycobacteriales</taxon>
        <taxon>Nocardiaceae</taxon>
        <taxon>Rhodococcus</taxon>
    </lineage>
</organism>
<keyword evidence="9" id="KW-0472">Membrane</keyword>
<evidence type="ECO:0000256" key="3">
    <source>
        <dbReference type="ARBA" id="ARBA00022553"/>
    </source>
</evidence>
<feature type="transmembrane region" description="Helical" evidence="9">
    <location>
        <begin position="94"/>
        <end position="111"/>
    </location>
</feature>
<dbReference type="Proteomes" id="UP000305109">
    <property type="component" value="Unassembled WGS sequence"/>
</dbReference>
<evidence type="ECO:0000256" key="6">
    <source>
        <dbReference type="ARBA" id="ARBA00022777"/>
    </source>
</evidence>
<dbReference type="Gene3D" id="1.20.5.1930">
    <property type="match status" value="1"/>
</dbReference>
<gene>
    <name evidence="11" type="ORF">FCG67_01250</name>
</gene>
<dbReference type="Pfam" id="PF07730">
    <property type="entry name" value="HisKA_3"/>
    <property type="match status" value="1"/>
</dbReference>
<comment type="catalytic activity">
    <reaction evidence="1">
        <text>ATP + protein L-histidine = ADP + protein N-phospho-L-histidine.</text>
        <dbReference type="EC" id="2.7.13.3"/>
    </reaction>
</comment>
<keyword evidence="7" id="KW-0067">ATP-binding</keyword>
<dbReference type="InterPro" id="IPR011712">
    <property type="entry name" value="Sig_transdc_His_kin_sub3_dim/P"/>
</dbReference>
<dbReference type="InterPro" id="IPR050482">
    <property type="entry name" value="Sensor_HK_TwoCompSys"/>
</dbReference>
<evidence type="ECO:0000256" key="4">
    <source>
        <dbReference type="ARBA" id="ARBA00022679"/>
    </source>
</evidence>
<feature type="transmembrane region" description="Helical" evidence="9">
    <location>
        <begin position="70"/>
        <end position="89"/>
    </location>
</feature>
<evidence type="ECO:0000256" key="9">
    <source>
        <dbReference type="SAM" id="Phobius"/>
    </source>
</evidence>
<dbReference type="Gene3D" id="3.30.565.10">
    <property type="entry name" value="Histidine kinase-like ATPase, C-terminal domain"/>
    <property type="match status" value="1"/>
</dbReference>
<keyword evidence="3" id="KW-0597">Phosphoprotein</keyword>
<evidence type="ECO:0000313" key="12">
    <source>
        <dbReference type="Proteomes" id="UP000305109"/>
    </source>
</evidence>
<keyword evidence="9" id="KW-1133">Transmembrane helix</keyword>
<dbReference type="EC" id="2.7.13.3" evidence="2"/>
<keyword evidence="4" id="KW-0808">Transferase</keyword>
<keyword evidence="12" id="KW-1185">Reference proteome</keyword>
<evidence type="ECO:0000259" key="10">
    <source>
        <dbReference type="Pfam" id="PF07730"/>
    </source>
</evidence>
<sequence length="427" mass="45266">MRTFRAPVPSVLDVSKTNRALKKVANEAAVAAAPRLKRVSSSLWVDIFIVFVTGVLFAIAWPTLQVTHHVPAGVQPVIAGLAALPLLLIRSNPALGWAISAAGALVIPLVFDRTDDYDFPWQVVHVMVIMALLLAVSMRSPLAVVGVSWMATALLFLANAPGQDGRGWAVGLTALVLFGLLIRWLVLSRRQLARQEEVTEVERARRAILEEKARIARDLHDVVAHHMSLVVVQAQSAPYRIDDVSPAARAEFESIGATARDALNEIRGMLGVLRSDGQLAEDAPMPGLDRIDELVEGSRRAGMQVRVERFGVPERLSDSAGLTMYRILQESLSNAARHAPGAPVRVILSGDGGLATMAVVNDPPVGTAVSTVADHAGGHGITGMRDRASSVGGSLIAQPRPDGGFEVLARVPAVPGAAVSSGHVAPA</sequence>
<dbReference type="PANTHER" id="PTHR24421:SF10">
    <property type="entry name" value="NITRATE_NITRITE SENSOR PROTEIN NARQ"/>
    <property type="match status" value="1"/>
</dbReference>
<feature type="transmembrane region" description="Helical" evidence="9">
    <location>
        <begin position="117"/>
        <end position="135"/>
    </location>
</feature>
<accession>A0ABY2RQG8</accession>
<feature type="transmembrane region" description="Helical" evidence="9">
    <location>
        <begin position="142"/>
        <end position="161"/>
    </location>
</feature>
<dbReference type="GO" id="GO:0016301">
    <property type="term" value="F:kinase activity"/>
    <property type="evidence" value="ECO:0007669"/>
    <property type="project" value="UniProtKB-KW"/>
</dbReference>
<protein>
    <recommendedName>
        <fullName evidence="2">histidine kinase</fullName>
        <ecNumber evidence="2">2.7.13.3</ecNumber>
    </recommendedName>
</protein>
<evidence type="ECO:0000256" key="5">
    <source>
        <dbReference type="ARBA" id="ARBA00022741"/>
    </source>
</evidence>
<keyword evidence="9" id="KW-0812">Transmembrane</keyword>
<evidence type="ECO:0000256" key="2">
    <source>
        <dbReference type="ARBA" id="ARBA00012438"/>
    </source>
</evidence>
<evidence type="ECO:0000256" key="7">
    <source>
        <dbReference type="ARBA" id="ARBA00022840"/>
    </source>
</evidence>